<sequence length="229" mass="23241">MVKTLSGRRWLVAALCAVIGMVAGLLIAYVLLGHSKRYAAQATLAMLPASYIPTSEAAQYWDVLNHGQATRSAAIVFGQSTWLQSAAAAANVPPSELTMSAGAVRDTTLIEVSVEAGSPEAAEAALSSVLSDASGPATTVAGPFRLEVVRPPAGSAQALGPGGLQAYGAAGLAGLALGAGVGLLVGRRAGSRNPESSEYARHAAGSRYADTAEESTLHTEPMSPEPTSR</sequence>
<evidence type="ECO:0000313" key="4">
    <source>
        <dbReference type="EMBL" id="MCV7026351.1"/>
    </source>
</evidence>
<evidence type="ECO:0008006" key="7">
    <source>
        <dbReference type="Google" id="ProtNLM"/>
    </source>
</evidence>
<dbReference type="AlphaFoldDB" id="A0AAW5SR16"/>
<accession>A0AAW5SR16</accession>
<comment type="caution">
    <text evidence="4">The sequence shown here is derived from an EMBL/GenBank/DDBJ whole genome shotgun (WGS) entry which is preliminary data.</text>
</comment>
<reference evidence="3 5" key="1">
    <citation type="journal article" date="2016" name="Genome Announc.">
        <title>Draft Genome Sequences of Five Rapidly Growing Mycobacterium Species, M. thermoresistibile, M. fortuitum subsp. acetamidolyticum, M. canariasense, M. brisbanense, and M. novocastrense.</title>
        <authorList>
            <person name="Katahira K."/>
            <person name="Ogura Y."/>
            <person name="Gotoh Y."/>
            <person name="Hayashi T."/>
        </authorList>
    </citation>
    <scope>NUCLEOTIDE SEQUENCE [LARGE SCALE GENOMIC DNA]</scope>
    <source>
        <strain evidence="3 5">JCM18114</strain>
    </source>
</reference>
<keyword evidence="2" id="KW-0812">Transmembrane</keyword>
<name>A0AAW5SR16_MYCNV</name>
<evidence type="ECO:0000313" key="3">
    <source>
        <dbReference type="EMBL" id="GAT11188.1"/>
    </source>
</evidence>
<keyword evidence="2" id="KW-1133">Transmembrane helix</keyword>
<keyword evidence="2" id="KW-0472">Membrane</keyword>
<reference evidence="4" key="2">
    <citation type="submission" date="2020-07" db="EMBL/GenBank/DDBJ databases">
        <authorList>
            <person name="Pettersson B.M.F."/>
            <person name="Behra P.R.K."/>
            <person name="Ramesh M."/>
            <person name="Das S."/>
            <person name="Dasgupta S."/>
            <person name="Kirsebom L.A."/>
        </authorList>
    </citation>
    <scope>NUCLEOTIDE SEQUENCE</scope>
    <source>
        <strain evidence="4">DSM 44203</strain>
    </source>
</reference>
<evidence type="ECO:0000313" key="5">
    <source>
        <dbReference type="Proteomes" id="UP000069773"/>
    </source>
</evidence>
<evidence type="ECO:0000256" key="2">
    <source>
        <dbReference type="SAM" id="Phobius"/>
    </source>
</evidence>
<proteinExistence type="predicted"/>
<dbReference type="Proteomes" id="UP001207528">
    <property type="component" value="Unassembled WGS sequence"/>
</dbReference>
<reference evidence="4" key="3">
    <citation type="journal article" date="2022" name="BMC Genomics">
        <title>Comparative genome analysis of mycobacteria focusing on tRNA and non-coding RNA.</title>
        <authorList>
            <person name="Behra P.R.K."/>
            <person name="Pettersson B.M.F."/>
            <person name="Ramesh M."/>
            <person name="Das S."/>
            <person name="Dasgupta S."/>
            <person name="Kirsebom L.A."/>
        </authorList>
    </citation>
    <scope>NUCLEOTIDE SEQUENCE</scope>
    <source>
        <strain evidence="4">DSM 44203</strain>
    </source>
</reference>
<dbReference type="EMBL" id="BCTA01000063">
    <property type="protein sequence ID" value="GAT11188.1"/>
    <property type="molecule type" value="Genomic_DNA"/>
</dbReference>
<dbReference type="EMBL" id="JACKTI010000063">
    <property type="protein sequence ID" value="MCV7026351.1"/>
    <property type="molecule type" value="Genomic_DNA"/>
</dbReference>
<keyword evidence="5" id="KW-1185">Reference proteome</keyword>
<organism evidence="4 6">
    <name type="scientific">Mycolicibacterium novocastrense</name>
    <name type="common">Mycobacterium novocastrense</name>
    <dbReference type="NCBI Taxonomy" id="59813"/>
    <lineage>
        <taxon>Bacteria</taxon>
        <taxon>Bacillati</taxon>
        <taxon>Actinomycetota</taxon>
        <taxon>Actinomycetes</taxon>
        <taxon>Mycobacteriales</taxon>
        <taxon>Mycobacteriaceae</taxon>
        <taxon>Mycolicibacterium</taxon>
    </lineage>
</organism>
<feature type="region of interest" description="Disordered" evidence="1">
    <location>
        <begin position="189"/>
        <end position="229"/>
    </location>
</feature>
<feature type="transmembrane region" description="Helical" evidence="2">
    <location>
        <begin position="12"/>
        <end position="32"/>
    </location>
</feature>
<protein>
    <recommendedName>
        <fullName evidence="7">Capsular polysaccharide biosynthesis protein</fullName>
    </recommendedName>
</protein>
<evidence type="ECO:0000313" key="6">
    <source>
        <dbReference type="Proteomes" id="UP001207528"/>
    </source>
</evidence>
<dbReference type="RefSeq" id="WP_067393527.1">
    <property type="nucleotide sequence ID" value="NZ_BCTA01000063.1"/>
</dbReference>
<evidence type="ECO:0000256" key="1">
    <source>
        <dbReference type="SAM" id="MobiDB-lite"/>
    </source>
</evidence>
<dbReference type="Proteomes" id="UP000069773">
    <property type="component" value="Unassembled WGS sequence"/>
</dbReference>
<gene>
    <name evidence="4" type="ORF">H7I77_23865</name>
    <name evidence="3" type="ORF">RMCN_4321</name>
</gene>